<dbReference type="AlphaFoldDB" id="A0A7C9HD62"/>
<accession>A0A7C9HD62</accession>
<evidence type="ECO:0000259" key="2">
    <source>
        <dbReference type="Pfam" id="PF22559"/>
    </source>
</evidence>
<sequence>MGEALNDIKTRTFGVEIEMCNIDRSKVVLPEGYSWSKDEEIVNTDGSSNKKFGGEVNTPPLNICSLKDLHGLRSVYESMAKAGGKIKWTVYTHVHIYAGDLSVEQLRKVFLFFYICYPYFKRYAKISKWDEMVSILMPPPTDKYYQGVLNAQTFNDIRELFTNQSKKGFIRHAVNISALFKTKTIEFRAFHGTDDFYSALNCIFSVYRMFYYAVNHDLQDFNKISSYDEFKVTTKLKYDVPEELVPLIYQGNPYSNIETFQSKSLSYNSKQASALYEAVKKNGHKDICIVNGFMYYYELFFFEKLNISIYCQDPYCHLLYLIANGKVALTYRDRLGWLEDYNDKTTKRQLALALYAASLQKFFMSKSARNDAIFKALRIKAKESIEKTEKANERLLKMLTTCEYHVGTLQDAINYKKVIFFNYGKDKKQKRTFKLIQENSDLDVDFSVSRNEYYNLVESLPEETYFYFISNSPFLSNMHKLAMFNSSGGDRWSAGRFLYCNKSSRTSETNTSYKGNHIEVNEIVPPDDLEINNHNNLKVVRVSPDYLLCLQKKYINKVDMVSKCTYAFVVMYDKYTLGGFGFTLPQHKGYDLFQLTDFCTNNAIPRLSKLILFCIQEYSVQRELSRRMHKLVEKVISCAYTHKPVSMKYRGVYTKVKDHCTSSYLAYEGILGKYANNKEVIDRYQKLLNNGNGK</sequence>
<feature type="domain" description="Phage DNA Adenine Methylase-like" evidence="1">
    <location>
        <begin position="240"/>
        <end position="420"/>
    </location>
</feature>
<evidence type="ECO:0000313" key="4">
    <source>
        <dbReference type="Proteomes" id="UP000482295"/>
    </source>
</evidence>
<dbReference type="RefSeq" id="WP_155715204.1">
    <property type="nucleotide sequence ID" value="NZ_VVIQ01000002.1"/>
</dbReference>
<evidence type="ECO:0000259" key="1">
    <source>
        <dbReference type="Pfam" id="PF22556"/>
    </source>
</evidence>
<feature type="domain" description="GNAT-like C-terminal" evidence="2">
    <location>
        <begin position="536"/>
        <end position="686"/>
    </location>
</feature>
<dbReference type="Proteomes" id="UP000482295">
    <property type="component" value="Unassembled WGS sequence"/>
</dbReference>
<reference evidence="3 4" key="1">
    <citation type="submission" date="2019-09" db="EMBL/GenBank/DDBJ databases">
        <title>Prevotella A2879 sp. nov., isolated from an abscess of a patient.</title>
        <authorList>
            <person name="Buhl M."/>
            <person name="Oberhettinger P."/>
        </authorList>
    </citation>
    <scope>NUCLEOTIDE SEQUENCE [LARGE SCALE GENOMIC DNA]</scope>
    <source>
        <strain evidence="3 4">A2879</strain>
    </source>
</reference>
<dbReference type="InterPro" id="IPR022025">
    <property type="entry name" value="Amidoligase_2"/>
</dbReference>
<name>A0A7C9HD62_9BACT</name>
<dbReference type="InterPro" id="IPR054340">
    <property type="entry name" value="GNAT-like_C_phage-like"/>
</dbReference>
<dbReference type="Pfam" id="PF12224">
    <property type="entry name" value="Amidoligase_2"/>
    <property type="match status" value="1"/>
</dbReference>
<gene>
    <name evidence="3" type="ORF">F0475_02280</name>
</gene>
<evidence type="ECO:0000313" key="3">
    <source>
        <dbReference type="EMBL" id="MUL27170.1"/>
    </source>
</evidence>
<dbReference type="Pfam" id="PF22556">
    <property type="entry name" value="DAM-like-phage2"/>
    <property type="match status" value="1"/>
</dbReference>
<dbReference type="EMBL" id="VVIQ01000002">
    <property type="protein sequence ID" value="MUL27170.1"/>
    <property type="molecule type" value="Genomic_DNA"/>
</dbReference>
<protein>
    <recommendedName>
        <fullName evidence="5">Amidoligase enzyme</fullName>
    </recommendedName>
</protein>
<dbReference type="InterPro" id="IPR055146">
    <property type="entry name" value="DAM-like-phage2"/>
</dbReference>
<proteinExistence type="predicted"/>
<evidence type="ECO:0008006" key="5">
    <source>
        <dbReference type="Google" id="ProtNLM"/>
    </source>
</evidence>
<comment type="caution">
    <text evidence="3">The sequence shown here is derived from an EMBL/GenBank/DDBJ whole genome shotgun (WGS) entry which is preliminary data.</text>
</comment>
<dbReference type="Pfam" id="PF22559">
    <property type="entry name" value="GNAT-phage-like"/>
    <property type="match status" value="1"/>
</dbReference>
<keyword evidence="4" id="KW-1185">Reference proteome</keyword>
<organism evidence="3 4">
    <name type="scientific">Prevotella vespertina</name>
    <dbReference type="NCBI Taxonomy" id="2608404"/>
    <lineage>
        <taxon>Bacteria</taxon>
        <taxon>Pseudomonadati</taxon>
        <taxon>Bacteroidota</taxon>
        <taxon>Bacteroidia</taxon>
        <taxon>Bacteroidales</taxon>
        <taxon>Prevotellaceae</taxon>
        <taxon>Prevotella</taxon>
    </lineage>
</organism>